<keyword evidence="9" id="KW-1185">Reference proteome</keyword>
<dbReference type="InterPro" id="IPR024395">
    <property type="entry name" value="CLASP_N_dom"/>
</dbReference>
<dbReference type="InterPro" id="IPR034085">
    <property type="entry name" value="TOG"/>
</dbReference>
<dbReference type="EMBL" id="MCGT01000046">
    <property type="protein sequence ID" value="ORX44744.1"/>
    <property type="molecule type" value="Genomic_DNA"/>
</dbReference>
<keyword evidence="5" id="KW-0498">Mitosis</keyword>
<dbReference type="GO" id="GO:0000226">
    <property type="term" value="P:microtubule cytoskeleton organization"/>
    <property type="evidence" value="ECO:0007669"/>
    <property type="project" value="UniProtKB-ARBA"/>
</dbReference>
<feature type="domain" description="TOG" evidence="7">
    <location>
        <begin position="14"/>
        <end position="258"/>
    </location>
</feature>
<dbReference type="AlphaFoldDB" id="A0A1X2G4F4"/>
<keyword evidence="3" id="KW-0132">Cell division</keyword>
<dbReference type="InterPro" id="IPR011989">
    <property type="entry name" value="ARM-like"/>
</dbReference>
<dbReference type="InterPro" id="IPR016024">
    <property type="entry name" value="ARM-type_fold"/>
</dbReference>
<dbReference type="GO" id="GO:0051301">
    <property type="term" value="P:cell division"/>
    <property type="evidence" value="ECO:0007669"/>
    <property type="project" value="UniProtKB-KW"/>
</dbReference>
<dbReference type="GO" id="GO:0005819">
    <property type="term" value="C:spindle"/>
    <property type="evidence" value="ECO:0007669"/>
    <property type="project" value="UniProtKB-SubCell"/>
</dbReference>
<comment type="similarity">
    <text evidence="2">Belongs to the CLASP family.</text>
</comment>
<gene>
    <name evidence="8" type="ORF">DM01DRAFT_1386762</name>
</gene>
<proteinExistence type="inferred from homology"/>
<dbReference type="GO" id="GO:0005881">
    <property type="term" value="C:cytoplasmic microtubule"/>
    <property type="evidence" value="ECO:0007669"/>
    <property type="project" value="TreeGrafter"/>
</dbReference>
<dbReference type="Gene3D" id="1.25.10.10">
    <property type="entry name" value="Leucine-rich Repeat Variant"/>
    <property type="match status" value="2"/>
</dbReference>
<evidence type="ECO:0000256" key="5">
    <source>
        <dbReference type="ARBA" id="ARBA00022776"/>
    </source>
</evidence>
<dbReference type="SUPFAM" id="SSF48371">
    <property type="entry name" value="ARM repeat"/>
    <property type="match status" value="1"/>
</dbReference>
<feature type="region of interest" description="Disordered" evidence="6">
    <location>
        <begin position="609"/>
        <end position="633"/>
    </location>
</feature>
<dbReference type="Proteomes" id="UP000242146">
    <property type="component" value="Unassembled WGS sequence"/>
</dbReference>
<organism evidence="8 9">
    <name type="scientific">Hesseltinella vesiculosa</name>
    <dbReference type="NCBI Taxonomy" id="101127"/>
    <lineage>
        <taxon>Eukaryota</taxon>
        <taxon>Fungi</taxon>
        <taxon>Fungi incertae sedis</taxon>
        <taxon>Mucoromycota</taxon>
        <taxon>Mucoromycotina</taxon>
        <taxon>Mucoromycetes</taxon>
        <taxon>Mucorales</taxon>
        <taxon>Cunninghamellaceae</taxon>
        <taxon>Hesseltinella</taxon>
    </lineage>
</organism>
<keyword evidence="4" id="KW-0493">Microtubule</keyword>
<dbReference type="GO" id="GO:0008017">
    <property type="term" value="F:microtubule binding"/>
    <property type="evidence" value="ECO:0007669"/>
    <property type="project" value="TreeGrafter"/>
</dbReference>
<evidence type="ECO:0000259" key="7">
    <source>
        <dbReference type="SMART" id="SM01349"/>
    </source>
</evidence>
<dbReference type="SMART" id="SM01349">
    <property type="entry name" value="TOG"/>
    <property type="match status" value="1"/>
</dbReference>
<feature type="compositionally biased region" description="Acidic residues" evidence="6">
    <location>
        <begin position="500"/>
        <end position="513"/>
    </location>
</feature>
<feature type="region of interest" description="Disordered" evidence="6">
    <location>
        <begin position="726"/>
        <end position="776"/>
    </location>
</feature>
<evidence type="ECO:0000313" key="8">
    <source>
        <dbReference type="EMBL" id="ORX44744.1"/>
    </source>
</evidence>
<feature type="region of interest" description="Disordered" evidence="6">
    <location>
        <begin position="263"/>
        <end position="314"/>
    </location>
</feature>
<feature type="region of interest" description="Disordered" evidence="6">
    <location>
        <begin position="500"/>
        <end position="520"/>
    </location>
</feature>
<accession>A0A1X2G4F4</accession>
<comment type="caution">
    <text evidence="8">The sequence shown here is derived from an EMBL/GenBank/DDBJ whole genome shotgun (WGS) entry which is preliminary data.</text>
</comment>
<name>A0A1X2G4F4_9FUNG</name>
<sequence length="1058" mass="118315">MHKSQLAKAITVTSVKALERELSSAAKVFQGKETEHNWDQRERFLLLLSSAFHQEPLEEWRSCLVQNVHDLVLGIADATKSLRTKYAFVAFDLIATIGKHIGPSLDGYTLETMVLALLQTSSSSKYIVANKAKDTMLVLLSTTTYHNKILSLFCTKFDDRNPQVRQFIATFIRTYFQVHTRLAHVRANMQRLVPAIDAFLKASLVDPTPAVRDQARHVFWLYRRHWSPRTDKLLQQLDPGSRRSLEKWIAALIKDDLVLGKRKTDVTPSSQPVARPADARPGLLRRIKSDSQLPKEEDEPVRRPHTHTTGSTAPLASATLLHMLRSPDPSTNVHALRTLAHRLLTVQTTTSSLPSTVPSRVDLLPVLWDYLSPTRFHGDLRKQLMTWDCLVTVFAKVFSLPHYAPTLILASHQHRSCAVGLRRLKHFYKRRDPQLVKTLLTILLMTTYAGGSGLQDRNAKKLVGGLGGDADSRNLVTDGLVLWIDNILCDYVGLDVSDTLTDDDQDDQQEDGDQQPSPGAALYANLKKNQATALVATAWFDDDAHMEECLEAALRLFRSQALCAVHLDHLLALIGRLRLANQRVFDLVLEQDSDTAQLLQRMLGHPLSLATTEPASSPSNASDSPVHGQDDTTSPLLEAMMANDTTLSVHTCSPPPSYDDILRHDASHAQPSPSPPPGPAGPGQSPAQPGPSGASLSSDGDDALDLQASMLDSHSPLLMQEAPLASLVEDSPREATSARVDEGQRRKQRRDGSPAQAEASTQHTPRPQWLGVADPNSGVQLRQDHVVVPPTTILNDSTMPNVPVSPVDQLYSLLRAMRTVGHKQPYDQLMMLCKTHSFKTRPHDQPSPWTQLIPDTEDSTTLFMYALDTSVNLGQALHARQDSDRMAWFRWLQCFFEHQHDLFQTLQDLTALDSLVMGMILMKREQFHQMSLMVDSLLETIFLTILDGDQDLALLESLIDQVRPPGTTSNHPECTILLLITRVVSRWTAKVLAQRLKTSLWMDFIMQSFNHSSVAVRQACVKALVKIDHQLGKDQDIKTFFPDLRDEQRHLLDYYIRH</sequence>
<feature type="region of interest" description="Disordered" evidence="6">
    <location>
        <begin position="647"/>
        <end position="702"/>
    </location>
</feature>
<reference evidence="8 9" key="1">
    <citation type="submission" date="2016-07" db="EMBL/GenBank/DDBJ databases">
        <title>Pervasive Adenine N6-methylation of Active Genes in Fungi.</title>
        <authorList>
            <consortium name="DOE Joint Genome Institute"/>
            <person name="Mondo S.J."/>
            <person name="Dannebaum R.O."/>
            <person name="Kuo R.C."/>
            <person name="Labutti K."/>
            <person name="Haridas S."/>
            <person name="Kuo A."/>
            <person name="Salamov A."/>
            <person name="Ahrendt S.R."/>
            <person name="Lipzen A."/>
            <person name="Sullivan W."/>
            <person name="Andreopoulos W.B."/>
            <person name="Clum A."/>
            <person name="Lindquist E."/>
            <person name="Daum C."/>
            <person name="Ramamoorthy G.K."/>
            <person name="Gryganskyi A."/>
            <person name="Culley D."/>
            <person name="Magnuson J.K."/>
            <person name="James T.Y."/>
            <person name="O'Malley M.A."/>
            <person name="Stajich J.E."/>
            <person name="Spatafora J.W."/>
            <person name="Visel A."/>
            <person name="Grigoriev I.V."/>
        </authorList>
    </citation>
    <scope>NUCLEOTIDE SEQUENCE [LARGE SCALE GENOMIC DNA]</scope>
    <source>
        <strain evidence="8 9">NRRL 3301</strain>
    </source>
</reference>
<evidence type="ECO:0000256" key="4">
    <source>
        <dbReference type="ARBA" id="ARBA00022701"/>
    </source>
</evidence>
<evidence type="ECO:0000256" key="1">
    <source>
        <dbReference type="ARBA" id="ARBA00004186"/>
    </source>
</evidence>
<dbReference type="GO" id="GO:0000278">
    <property type="term" value="P:mitotic cell cycle"/>
    <property type="evidence" value="ECO:0007669"/>
    <property type="project" value="UniProtKB-ARBA"/>
</dbReference>
<feature type="compositionally biased region" description="Low complexity" evidence="6">
    <location>
        <begin position="682"/>
        <end position="698"/>
    </location>
</feature>
<feature type="compositionally biased region" description="Low complexity" evidence="6">
    <location>
        <begin position="614"/>
        <end position="625"/>
    </location>
</feature>
<keyword evidence="5" id="KW-0131">Cell cycle</keyword>
<evidence type="ECO:0000256" key="2">
    <source>
        <dbReference type="ARBA" id="ARBA00009549"/>
    </source>
</evidence>
<evidence type="ECO:0000256" key="3">
    <source>
        <dbReference type="ARBA" id="ARBA00022618"/>
    </source>
</evidence>
<dbReference type="PANTHER" id="PTHR21567:SF9">
    <property type="entry name" value="CLIP-ASSOCIATING PROTEIN"/>
    <property type="match status" value="1"/>
</dbReference>
<evidence type="ECO:0000256" key="6">
    <source>
        <dbReference type="SAM" id="MobiDB-lite"/>
    </source>
</evidence>
<dbReference type="OrthoDB" id="46159at2759"/>
<evidence type="ECO:0000313" key="9">
    <source>
        <dbReference type="Proteomes" id="UP000242146"/>
    </source>
</evidence>
<dbReference type="STRING" id="101127.A0A1X2G4F4"/>
<protein>
    <recommendedName>
        <fullName evidence="7">TOG domain-containing protein</fullName>
    </recommendedName>
</protein>
<dbReference type="PANTHER" id="PTHR21567">
    <property type="entry name" value="CLASP"/>
    <property type="match status" value="1"/>
</dbReference>
<comment type="subcellular location">
    <subcellularLocation>
        <location evidence="1">Cytoplasm</location>
        <location evidence="1">Cytoskeleton</location>
        <location evidence="1">Spindle</location>
    </subcellularLocation>
</comment>
<dbReference type="Pfam" id="PF12348">
    <property type="entry name" value="CLASP_N"/>
    <property type="match status" value="1"/>
</dbReference>